<feature type="transmembrane region" description="Helical" evidence="1">
    <location>
        <begin position="12"/>
        <end position="36"/>
    </location>
</feature>
<proteinExistence type="predicted"/>
<evidence type="ECO:0000313" key="2">
    <source>
        <dbReference type="EMBL" id="QHS89326.1"/>
    </source>
</evidence>
<name>A0A6C0BB48_9ZZZZ</name>
<accession>A0A6C0BB48</accession>
<organism evidence="2">
    <name type="scientific">viral metagenome</name>
    <dbReference type="NCBI Taxonomy" id="1070528"/>
    <lineage>
        <taxon>unclassified sequences</taxon>
        <taxon>metagenomes</taxon>
        <taxon>organismal metagenomes</taxon>
    </lineage>
</organism>
<sequence length="198" mass="22082">MVMRMKNICPPGVFCITPGLLIAFGLVIAAIFIFFAQQRPHGIQERTQVHVPTPINVNVTTDGDGRYSQAPRPQRIWNSPPDLRGALIPPGGAMVNMPTRGLPESYQSMGLLKTEDGQMLPLYGRRTAARSDRFNYYTRTDTYNPVPLPIHYKRRDCQDDVGCDELMSGEEIKISPTGQVAKATLYRFDGPTYIPGII</sequence>
<protein>
    <submittedName>
        <fullName evidence="2">Uncharacterized protein</fullName>
    </submittedName>
</protein>
<dbReference type="InterPro" id="IPR043929">
    <property type="entry name" value="DUF5755"/>
</dbReference>
<reference evidence="2" key="1">
    <citation type="journal article" date="2020" name="Nature">
        <title>Giant virus diversity and host interactions through global metagenomics.</title>
        <authorList>
            <person name="Schulz F."/>
            <person name="Roux S."/>
            <person name="Paez-Espino D."/>
            <person name="Jungbluth S."/>
            <person name="Walsh D.A."/>
            <person name="Denef V.J."/>
            <person name="McMahon K.D."/>
            <person name="Konstantinidis K.T."/>
            <person name="Eloe-Fadrosh E.A."/>
            <person name="Kyrpides N.C."/>
            <person name="Woyke T."/>
        </authorList>
    </citation>
    <scope>NUCLEOTIDE SEQUENCE</scope>
    <source>
        <strain evidence="2">GVMAG-M-3300010158-60</strain>
    </source>
</reference>
<keyword evidence="1" id="KW-0812">Transmembrane</keyword>
<dbReference type="AlphaFoldDB" id="A0A6C0BB48"/>
<dbReference type="EMBL" id="MN739108">
    <property type="protein sequence ID" value="QHS89326.1"/>
    <property type="molecule type" value="Genomic_DNA"/>
</dbReference>
<keyword evidence="1" id="KW-1133">Transmembrane helix</keyword>
<evidence type="ECO:0000256" key="1">
    <source>
        <dbReference type="SAM" id="Phobius"/>
    </source>
</evidence>
<keyword evidence="1" id="KW-0472">Membrane</keyword>
<dbReference type="Pfam" id="PF19059">
    <property type="entry name" value="DUF5755"/>
    <property type="match status" value="1"/>
</dbReference>